<proteinExistence type="predicted"/>
<feature type="non-terminal residue" evidence="1">
    <location>
        <position position="1"/>
    </location>
</feature>
<reference evidence="2" key="1">
    <citation type="submission" date="2016-06" db="EMBL/GenBank/DDBJ databases">
        <title>Parallel loss of symbiosis genes in relatives of nitrogen-fixing non-legume Parasponia.</title>
        <authorList>
            <person name="Van Velzen R."/>
            <person name="Holmer R."/>
            <person name="Bu F."/>
            <person name="Rutten L."/>
            <person name="Van Zeijl A."/>
            <person name="Liu W."/>
            <person name="Santuari L."/>
            <person name="Cao Q."/>
            <person name="Sharma T."/>
            <person name="Shen D."/>
            <person name="Roswanjaya Y."/>
            <person name="Wardhani T."/>
            <person name="Kalhor M.S."/>
            <person name="Jansen J."/>
            <person name="Van den Hoogen J."/>
            <person name="Gungor B."/>
            <person name="Hartog M."/>
            <person name="Hontelez J."/>
            <person name="Verver J."/>
            <person name="Yang W.-C."/>
            <person name="Schijlen E."/>
            <person name="Repin R."/>
            <person name="Schilthuizen M."/>
            <person name="Schranz E."/>
            <person name="Heidstra R."/>
            <person name="Miyata K."/>
            <person name="Fedorova E."/>
            <person name="Kohlen W."/>
            <person name="Bisseling T."/>
            <person name="Smit S."/>
            <person name="Geurts R."/>
        </authorList>
    </citation>
    <scope>NUCLEOTIDE SEQUENCE [LARGE SCALE GENOMIC DNA]</scope>
    <source>
        <strain evidence="2">cv. WU1-14</strain>
    </source>
</reference>
<sequence length="70" mass="7600">KKKFGTNPSLPLDTSSSSRMDTTLVANLVRLLSHLSHAAVTPSTHQHRSFHAQGCLIAEAKVPSSQLWCC</sequence>
<gene>
    <name evidence="1" type="ORF">PanWU01x14_212200</name>
</gene>
<accession>A0A2P5BT41</accession>
<organism evidence="1 2">
    <name type="scientific">Parasponia andersonii</name>
    <name type="common">Sponia andersonii</name>
    <dbReference type="NCBI Taxonomy" id="3476"/>
    <lineage>
        <taxon>Eukaryota</taxon>
        <taxon>Viridiplantae</taxon>
        <taxon>Streptophyta</taxon>
        <taxon>Embryophyta</taxon>
        <taxon>Tracheophyta</taxon>
        <taxon>Spermatophyta</taxon>
        <taxon>Magnoliopsida</taxon>
        <taxon>eudicotyledons</taxon>
        <taxon>Gunneridae</taxon>
        <taxon>Pentapetalae</taxon>
        <taxon>rosids</taxon>
        <taxon>fabids</taxon>
        <taxon>Rosales</taxon>
        <taxon>Cannabaceae</taxon>
        <taxon>Parasponia</taxon>
    </lineage>
</organism>
<dbReference type="AlphaFoldDB" id="A0A2P5BT41"/>
<name>A0A2P5BT41_PARAD</name>
<dbReference type="EMBL" id="JXTB01000226">
    <property type="protein sequence ID" value="PON51977.1"/>
    <property type="molecule type" value="Genomic_DNA"/>
</dbReference>
<evidence type="ECO:0000313" key="1">
    <source>
        <dbReference type="EMBL" id="PON51977.1"/>
    </source>
</evidence>
<comment type="caution">
    <text evidence="1">The sequence shown here is derived from an EMBL/GenBank/DDBJ whole genome shotgun (WGS) entry which is preliminary data.</text>
</comment>
<keyword evidence="2" id="KW-1185">Reference proteome</keyword>
<protein>
    <submittedName>
        <fullName evidence="1">Uncharacterized protein</fullName>
    </submittedName>
</protein>
<dbReference type="Proteomes" id="UP000237105">
    <property type="component" value="Unassembled WGS sequence"/>
</dbReference>
<evidence type="ECO:0000313" key="2">
    <source>
        <dbReference type="Proteomes" id="UP000237105"/>
    </source>
</evidence>